<proteinExistence type="predicted"/>
<dbReference type="Proteomes" id="UP000234275">
    <property type="component" value="Unassembled WGS sequence"/>
</dbReference>
<sequence length="380" mass="42730">MFQHQASVELSLKPLRRPFDANAPTAQLVFFLHPGYADNQNILLTLPAFDSGGIHHGTAHTACAILANCRWDGFLSLSRTGARLSAGPDDVLPHGRYYFCIEGEDQYPVVPTFEHFHCPASLPHLYSCAPIVTSSADDAIRRDGSCRITAMFLYTANPGRGLDTRCADNTILLRRDLHKLWDDNKFVIVPKRGKWVVHVMWNSSVVDIQERYHNLQLQPLASVSRHFFLCRFALTVFFNSPFLGQRVTRKLVLVDPEGSTEFRVRDMTADEYRRKFSGSARANSGSQSPKKRQRSVPGNEVDDGSAPEQSEDSDDGNVEERRGRTRKRKWATEAARDSSFFEGLKDKNLAATGDPSPSLRWKRRRPSDGIDRLQTPPGST</sequence>
<dbReference type="InterPro" id="IPR003615">
    <property type="entry name" value="HNH_nuc"/>
</dbReference>
<dbReference type="RefSeq" id="XP_024698633.1">
    <property type="nucleotide sequence ID" value="XM_024853852.1"/>
</dbReference>
<comment type="caution">
    <text evidence="3">The sequence shown here is derived from an EMBL/GenBank/DDBJ whole genome shotgun (WGS) entry which is preliminary data.</text>
</comment>
<reference evidence="3 4" key="1">
    <citation type="submission" date="2016-12" db="EMBL/GenBank/DDBJ databases">
        <title>The genomes of Aspergillus section Nigri reveals drivers in fungal speciation.</title>
        <authorList>
            <consortium name="DOE Joint Genome Institute"/>
            <person name="Vesth T.C."/>
            <person name="Nybo J."/>
            <person name="Theobald S."/>
            <person name="Brandl J."/>
            <person name="Frisvad J.C."/>
            <person name="Nielsen K.F."/>
            <person name="Lyhne E.K."/>
            <person name="Kogle M.E."/>
            <person name="Kuo A."/>
            <person name="Riley R."/>
            <person name="Clum A."/>
            <person name="Nolan M."/>
            <person name="Lipzen A."/>
            <person name="Salamov A."/>
            <person name="Henrissat B."/>
            <person name="Wiebenga A."/>
            <person name="De Vries R.P."/>
            <person name="Grigoriev I.V."/>
            <person name="Mortensen U.H."/>
            <person name="Andersen M.R."/>
            <person name="Baker S.E."/>
        </authorList>
    </citation>
    <scope>NUCLEOTIDE SEQUENCE [LARGE SCALE GENOMIC DNA]</scope>
    <source>
        <strain evidence="3 4">IBT 23096</strain>
    </source>
</reference>
<name>A0A2I2FRT6_9EURO</name>
<feature type="compositionally biased region" description="Acidic residues" evidence="1">
    <location>
        <begin position="300"/>
        <end position="317"/>
    </location>
</feature>
<gene>
    <name evidence="3" type="ORF">P170DRAFT_481279</name>
</gene>
<dbReference type="VEuPathDB" id="FungiDB:P170DRAFT_481279"/>
<evidence type="ECO:0000313" key="4">
    <source>
        <dbReference type="Proteomes" id="UP000234275"/>
    </source>
</evidence>
<feature type="region of interest" description="Disordered" evidence="1">
    <location>
        <begin position="276"/>
        <end position="380"/>
    </location>
</feature>
<organism evidence="3 4">
    <name type="scientific">Aspergillus steynii IBT 23096</name>
    <dbReference type="NCBI Taxonomy" id="1392250"/>
    <lineage>
        <taxon>Eukaryota</taxon>
        <taxon>Fungi</taxon>
        <taxon>Dikarya</taxon>
        <taxon>Ascomycota</taxon>
        <taxon>Pezizomycotina</taxon>
        <taxon>Eurotiomycetes</taxon>
        <taxon>Eurotiomycetidae</taxon>
        <taxon>Eurotiales</taxon>
        <taxon>Aspergillaceae</taxon>
        <taxon>Aspergillus</taxon>
        <taxon>Aspergillus subgen. Circumdati</taxon>
    </lineage>
</organism>
<feature type="domain" description="HNH nuclease" evidence="2">
    <location>
        <begin position="151"/>
        <end position="189"/>
    </location>
</feature>
<keyword evidence="4" id="KW-1185">Reference proteome</keyword>
<evidence type="ECO:0000313" key="3">
    <source>
        <dbReference type="EMBL" id="PLB43331.1"/>
    </source>
</evidence>
<evidence type="ECO:0000259" key="2">
    <source>
        <dbReference type="Pfam" id="PF13391"/>
    </source>
</evidence>
<protein>
    <recommendedName>
        <fullName evidence="2">HNH nuclease domain-containing protein</fullName>
    </recommendedName>
</protein>
<dbReference type="Pfam" id="PF13391">
    <property type="entry name" value="HNH_2"/>
    <property type="match status" value="1"/>
</dbReference>
<dbReference type="OrthoDB" id="4507119at2759"/>
<accession>A0A2I2FRT6</accession>
<dbReference type="AlphaFoldDB" id="A0A2I2FRT6"/>
<evidence type="ECO:0000256" key="1">
    <source>
        <dbReference type="SAM" id="MobiDB-lite"/>
    </source>
</evidence>
<dbReference type="EMBL" id="MSFO01000011">
    <property type="protein sequence ID" value="PLB43331.1"/>
    <property type="molecule type" value="Genomic_DNA"/>
</dbReference>
<dbReference type="GeneID" id="36561550"/>